<evidence type="ECO:0000313" key="2">
    <source>
        <dbReference type="Proteomes" id="UP001500457"/>
    </source>
</evidence>
<dbReference type="RefSeq" id="WP_274235263.1">
    <property type="nucleotide sequence ID" value="NZ_BAABHQ010000028.1"/>
</dbReference>
<dbReference type="Proteomes" id="UP001500457">
    <property type="component" value="Unassembled WGS sequence"/>
</dbReference>
<keyword evidence="2" id="KW-1185">Reference proteome</keyword>
<reference evidence="2" key="1">
    <citation type="journal article" date="2019" name="Int. J. Syst. Evol. Microbiol.">
        <title>The Global Catalogue of Microorganisms (GCM) 10K type strain sequencing project: providing services to taxonomists for standard genome sequencing and annotation.</title>
        <authorList>
            <consortium name="The Broad Institute Genomics Platform"/>
            <consortium name="The Broad Institute Genome Sequencing Center for Infectious Disease"/>
            <person name="Wu L."/>
            <person name="Ma J."/>
        </authorList>
    </citation>
    <scope>NUCLEOTIDE SEQUENCE [LARGE SCALE GENOMIC DNA]</scope>
    <source>
        <strain evidence="2">JCM 17983</strain>
    </source>
</reference>
<gene>
    <name evidence="1" type="ORF">GCM10023203_57350</name>
</gene>
<sequence length="120" mass="13491">MYCPVCLEEVEEGRPVDWTMPEFLPVPTYRHSLDGSTLCIRIGMNGYEPTEPTFTRLELIRQRTEAMQTAEAQRLALVVEELDAGGSWAEVLTAAGVAGDGIATDELEEMVTDYRHQREE</sequence>
<comment type="caution">
    <text evidence="1">The sequence shown here is derived from an EMBL/GenBank/DDBJ whole genome shotgun (WGS) entry which is preliminary data.</text>
</comment>
<accession>A0ABP9FAC4</accession>
<evidence type="ECO:0000313" key="1">
    <source>
        <dbReference type="EMBL" id="GAA4895562.1"/>
    </source>
</evidence>
<dbReference type="EMBL" id="BAABHQ010000028">
    <property type="protein sequence ID" value="GAA4895562.1"/>
    <property type="molecule type" value="Genomic_DNA"/>
</dbReference>
<proteinExistence type="predicted"/>
<organism evidence="1 2">
    <name type="scientific">Actinomycetospora straminea</name>
    <dbReference type="NCBI Taxonomy" id="663607"/>
    <lineage>
        <taxon>Bacteria</taxon>
        <taxon>Bacillati</taxon>
        <taxon>Actinomycetota</taxon>
        <taxon>Actinomycetes</taxon>
        <taxon>Pseudonocardiales</taxon>
        <taxon>Pseudonocardiaceae</taxon>
        <taxon>Actinomycetospora</taxon>
    </lineage>
</organism>
<name>A0ABP9FAC4_9PSEU</name>
<protein>
    <submittedName>
        <fullName evidence="1">Uncharacterized protein</fullName>
    </submittedName>
</protein>